<evidence type="ECO:0000313" key="3">
    <source>
        <dbReference type="Proteomes" id="UP001139012"/>
    </source>
</evidence>
<evidence type="ECO:0000259" key="1">
    <source>
        <dbReference type="PROSITE" id="PS01124"/>
    </source>
</evidence>
<gene>
    <name evidence="2" type="ORF">L6637_18815</name>
</gene>
<dbReference type="RefSeq" id="WP_237859591.1">
    <property type="nucleotide sequence ID" value="NZ_JAKLTZ010000002.1"/>
</dbReference>
<proteinExistence type="predicted"/>
<feature type="domain" description="HTH araC/xylS-type" evidence="1">
    <location>
        <begin position="195"/>
        <end position="295"/>
    </location>
</feature>
<sequence length="301" mass="33517">MRYADIDQFRVSERYARAESVPLRSGQFSVLRASLALHASTLSLVRTFPRIIKGYDFAGRLVIVVPMDEIGSTRVNGKDVGRSLIVFKGDANCTVYEPEARLVAILSIKRDALAENWLALDDGHLLLRLPELALDRLRMHVRGILETAAAHPEAIRAEGAPETIETALFSAFQEAMSAGHVDRSNTRSRYKTIVDQIERVVTSNQTTNIYCDTLAKEIGISARTMQNAVHAVCGTSPLRYSQLNRLWAVRRQLRNGTPGLTIKASAYAHGFWHMGDFSKLYHDMIGELPSQTLANARRLLA</sequence>
<dbReference type="PANTHER" id="PTHR47893">
    <property type="entry name" value="REGULATORY PROTEIN PCHR"/>
    <property type="match status" value="1"/>
</dbReference>
<accession>A0ABS9LPR2</accession>
<dbReference type="Gene3D" id="1.10.10.60">
    <property type="entry name" value="Homeodomain-like"/>
    <property type="match status" value="1"/>
</dbReference>
<keyword evidence="3" id="KW-1185">Reference proteome</keyword>
<evidence type="ECO:0000313" key="2">
    <source>
        <dbReference type="EMBL" id="MCG2669017.1"/>
    </source>
</evidence>
<dbReference type="InterPro" id="IPR018060">
    <property type="entry name" value="HTH_AraC"/>
</dbReference>
<organism evidence="2 3">
    <name type="scientific">Bradyrhizobium zhengyangense</name>
    <dbReference type="NCBI Taxonomy" id="2911009"/>
    <lineage>
        <taxon>Bacteria</taxon>
        <taxon>Pseudomonadati</taxon>
        <taxon>Pseudomonadota</taxon>
        <taxon>Alphaproteobacteria</taxon>
        <taxon>Hyphomicrobiales</taxon>
        <taxon>Nitrobacteraceae</taxon>
        <taxon>Bradyrhizobium</taxon>
    </lineage>
</organism>
<name>A0ABS9LPR2_9BRAD</name>
<reference evidence="2" key="1">
    <citation type="submission" date="2022-01" db="EMBL/GenBank/DDBJ databases">
        <title>Genome sequnece data of strain Bradyrhizobium sp. nov.</title>
        <authorList>
            <person name="Zhang J."/>
        </authorList>
    </citation>
    <scope>NUCLEOTIDE SEQUENCE</scope>
    <source>
        <strain evidence="2">WYCCWR 12774</strain>
    </source>
</reference>
<dbReference type="Pfam" id="PF12833">
    <property type="entry name" value="HTH_18"/>
    <property type="match status" value="1"/>
</dbReference>
<dbReference type="SMART" id="SM00342">
    <property type="entry name" value="HTH_ARAC"/>
    <property type="match status" value="1"/>
</dbReference>
<dbReference type="InterPro" id="IPR053142">
    <property type="entry name" value="PchR_regulatory_protein"/>
</dbReference>
<comment type="caution">
    <text evidence="2">The sequence shown here is derived from an EMBL/GenBank/DDBJ whole genome shotgun (WGS) entry which is preliminary data.</text>
</comment>
<dbReference type="EMBL" id="JAKLUA010000005">
    <property type="protein sequence ID" value="MCG2669017.1"/>
    <property type="molecule type" value="Genomic_DNA"/>
</dbReference>
<dbReference type="Proteomes" id="UP001139012">
    <property type="component" value="Unassembled WGS sequence"/>
</dbReference>
<dbReference type="PANTHER" id="PTHR47893:SF1">
    <property type="entry name" value="REGULATORY PROTEIN PCHR"/>
    <property type="match status" value="1"/>
</dbReference>
<protein>
    <submittedName>
        <fullName evidence="2">Helix-turn-helix domain-containing protein</fullName>
    </submittedName>
</protein>
<dbReference type="PROSITE" id="PS01124">
    <property type="entry name" value="HTH_ARAC_FAMILY_2"/>
    <property type="match status" value="1"/>
</dbReference>